<keyword evidence="5 6" id="KW-0472">Membrane</keyword>
<dbReference type="Pfam" id="PF02687">
    <property type="entry name" value="FtsX"/>
    <property type="match status" value="1"/>
</dbReference>
<reference evidence="8 9" key="1">
    <citation type="submission" date="2013-09" db="EMBL/GenBank/DDBJ databases">
        <title>Complete genome sequence of Spiroplasma mirum suckling mouse cataract agent.</title>
        <authorList>
            <person name="Landry C.A."/>
            <person name="Bastian F.O."/>
            <person name="Thune R.L."/>
        </authorList>
    </citation>
    <scope>NUCLEOTIDE SEQUENCE [LARGE SCALE GENOMIC DNA]</scope>
    <source>
        <strain evidence="8 9">SMCA</strain>
    </source>
</reference>
<feature type="transmembrane region" description="Helical" evidence="6">
    <location>
        <begin position="142"/>
        <end position="161"/>
    </location>
</feature>
<comment type="subcellular location">
    <subcellularLocation>
        <location evidence="1">Cell membrane</location>
        <topology evidence="1">Multi-pass membrane protein</topology>
    </subcellularLocation>
</comment>
<dbReference type="AlphaFoldDB" id="W6AMI5"/>
<gene>
    <name evidence="8" type="ORF">P344_04330</name>
</gene>
<dbReference type="Proteomes" id="UP000019260">
    <property type="component" value="Chromosome"/>
</dbReference>
<dbReference type="EMBL" id="CP006720">
    <property type="protein sequence ID" value="AHI58191.1"/>
    <property type="molecule type" value="Genomic_DNA"/>
</dbReference>
<evidence type="ECO:0000256" key="6">
    <source>
        <dbReference type="SAM" id="Phobius"/>
    </source>
</evidence>
<evidence type="ECO:0000256" key="1">
    <source>
        <dbReference type="ARBA" id="ARBA00004651"/>
    </source>
</evidence>
<dbReference type="KEGG" id="smia:P344_04330"/>
<proteinExistence type="predicted"/>
<feature type="transmembrane region" description="Helical" evidence="6">
    <location>
        <begin position="45"/>
        <end position="68"/>
    </location>
</feature>
<evidence type="ECO:0000256" key="4">
    <source>
        <dbReference type="ARBA" id="ARBA00022989"/>
    </source>
</evidence>
<evidence type="ECO:0000313" key="9">
    <source>
        <dbReference type="Proteomes" id="UP000019260"/>
    </source>
</evidence>
<organism evidence="8 9">
    <name type="scientific">Spiroplasma mirum ATCC 29335</name>
    <dbReference type="NCBI Taxonomy" id="838561"/>
    <lineage>
        <taxon>Bacteria</taxon>
        <taxon>Bacillati</taxon>
        <taxon>Mycoplasmatota</taxon>
        <taxon>Mollicutes</taxon>
        <taxon>Entomoplasmatales</taxon>
        <taxon>Spiroplasmataceae</taxon>
        <taxon>Spiroplasma</taxon>
    </lineage>
</organism>
<keyword evidence="4 6" id="KW-1133">Transmembrane helix</keyword>
<dbReference type="HOGENOM" id="CLU_1561914_0_0_14"/>
<keyword evidence="3 6" id="KW-0812">Transmembrane</keyword>
<sequence length="171" mass="19051">MDILKKLVNNDDNNAALLLNPNSISTITLQQAIAKAALKLVNNSLLIMQILNGAIIFIILAVVTSSFIDEASQIILTMRALSYCLGQVNFIVIGNYVLGIILTFILSYFLTLLIWKIALDIIFTKFMVVLNVPLNWQTPLKAGVIIGVVLVLSWMLSMYLVKKRKLNELTE</sequence>
<dbReference type="STRING" id="838561.P344_04330"/>
<name>W6AMI5_9MOLU</name>
<dbReference type="GO" id="GO:0005886">
    <property type="term" value="C:plasma membrane"/>
    <property type="evidence" value="ECO:0007669"/>
    <property type="project" value="UniProtKB-SubCell"/>
</dbReference>
<protein>
    <recommendedName>
        <fullName evidence="7">ABC3 transporter permease C-terminal domain-containing protein</fullName>
    </recommendedName>
</protein>
<evidence type="ECO:0000313" key="8">
    <source>
        <dbReference type="EMBL" id="AHI58191.1"/>
    </source>
</evidence>
<accession>W6AMI5</accession>
<evidence type="ECO:0000256" key="2">
    <source>
        <dbReference type="ARBA" id="ARBA00022475"/>
    </source>
</evidence>
<evidence type="ECO:0000256" key="3">
    <source>
        <dbReference type="ARBA" id="ARBA00022692"/>
    </source>
</evidence>
<evidence type="ECO:0000256" key="5">
    <source>
        <dbReference type="ARBA" id="ARBA00023136"/>
    </source>
</evidence>
<keyword evidence="9" id="KW-1185">Reference proteome</keyword>
<feature type="transmembrane region" description="Helical" evidence="6">
    <location>
        <begin position="88"/>
        <end position="110"/>
    </location>
</feature>
<keyword evidence="2" id="KW-1003">Cell membrane</keyword>
<evidence type="ECO:0000259" key="7">
    <source>
        <dbReference type="Pfam" id="PF02687"/>
    </source>
</evidence>
<dbReference type="eggNOG" id="COG0577">
    <property type="taxonomic scope" value="Bacteria"/>
</dbReference>
<feature type="domain" description="ABC3 transporter permease C-terminal" evidence="7">
    <location>
        <begin position="54"/>
        <end position="163"/>
    </location>
</feature>
<dbReference type="PATRIC" id="fig|838561.3.peg.825"/>
<dbReference type="InterPro" id="IPR003838">
    <property type="entry name" value="ABC3_permease_C"/>
</dbReference>